<sequence>MQLHLLEMTAIGPYAGTERIDFSRLGRAGLFLLEGPTGSGKSTIIDAITFALYGRLAQASADAERIHSHHADPRAVPVVTLVFETQSGLYRVQRTPRFERPKSRGTGTTVQQPSVKLWRLGSVDDLEHGELLSTSIGDCDDEITRAVGLTRDQFVQTVILPQGEFATFLRARSEDKGKLLEKVFGTAFFRRVQDSLIEAGRAAQARRQTAADEIAMAVHAFAVSANLDDERRERLSVLGRSVGSPAAMAGSAGSAAGATVPGRPSLPDELAEVLDELRTRERHAGKASREAIETHRQMADMVGDARLRMQRRERLRQLQQQEHDLGQQAVAFQSLRDEVAAAQQARPVAGAVRTLAASEASLRKAEATVTTALARLDPALRDRGAPALREAATAAREVVGSLSAATALETTLPQRQQEVSRLEREVQALTRSQAETVDELGALPAVVAEHEATLTESRRRAALLDDRTADGERAAARLTASVALAEARRRADTLASAATDALAAVATGERDLTALRTARLEGIAGELGLALVDGAPCPVCGSCEHPVPARPTDGAVTAEVVEQQEQAVVRLRAAGDRAATALVEARSEVAGLTVGAGGLDVDAARAEAQAAAAALAVSVQAAADVETGAARLTALRGRSDELTAVAADLGSRLARTQQALVDLRSRVDDETALVEQARDGHPSVADRRRRLGESARLLDAAVDAIAARDTAATAVADDTAVRDADLAQFGFTDLGAWLAAHRSSEWISEATARIADFETACTRVRAGLSGPELADVQLDALFDDIEQMAALEKAAKKEMETATHEHGSLRDQVARTRRRLTAVIEAVDRNAEVLAETADAVRVGQLVAGGGENQLRLDLANYVLIRRFTEVLTAANTELARFSGGRYSLEHTDARKGNLKSGLGVRVHDMHTNQVREVGTLSGGETFYVSLSLALALAEVVRSESGGVDLGTLFVDEGFGSLDPDVLDDVMHTLEGLREGGRTVGIVSHVSELKARVADRVEVLVRPDRTSTLRVTA</sequence>
<dbReference type="Pfam" id="PF13558">
    <property type="entry name" value="SbcC_Walker_B"/>
    <property type="match status" value="1"/>
</dbReference>
<dbReference type="GO" id="GO:0004527">
    <property type="term" value="F:exonuclease activity"/>
    <property type="evidence" value="ECO:0007669"/>
    <property type="project" value="UniProtKB-KW"/>
</dbReference>
<reference evidence="6 7" key="1">
    <citation type="submission" date="2020-08" db="EMBL/GenBank/DDBJ databases">
        <title>Genomic Encyclopedia of Type Strains, Phase IV (KMG-V): Genome sequencing to study the core and pangenomes of soil and plant-associated prokaryotes.</title>
        <authorList>
            <person name="Whitman W."/>
        </authorList>
    </citation>
    <scope>NUCLEOTIDE SEQUENCE [LARGE SCALE GENOMIC DNA]</scope>
    <source>
        <strain evidence="6 7">B3ACCR2</strain>
    </source>
</reference>
<keyword evidence="6" id="KW-0540">Nuclease</keyword>
<accession>A0A839PX46</accession>
<dbReference type="PANTHER" id="PTHR32114">
    <property type="entry name" value="ABC TRANSPORTER ABCH.3"/>
    <property type="match status" value="1"/>
</dbReference>
<evidence type="ECO:0000256" key="4">
    <source>
        <dbReference type="SAM" id="Coils"/>
    </source>
</evidence>
<dbReference type="Pfam" id="PF13476">
    <property type="entry name" value="AAA_23"/>
    <property type="match status" value="1"/>
</dbReference>
<dbReference type="SUPFAM" id="SSF52540">
    <property type="entry name" value="P-loop containing nucleoside triphosphate hydrolases"/>
    <property type="match status" value="1"/>
</dbReference>
<evidence type="ECO:0000313" key="6">
    <source>
        <dbReference type="EMBL" id="MBB2987899.1"/>
    </source>
</evidence>
<evidence type="ECO:0000256" key="3">
    <source>
        <dbReference type="ARBA" id="ARBA00013368"/>
    </source>
</evidence>
<dbReference type="GO" id="GO:0006302">
    <property type="term" value="P:double-strand break repair"/>
    <property type="evidence" value="ECO:0007669"/>
    <property type="project" value="InterPro"/>
</dbReference>
<feature type="domain" description="Rad50/SbcC-type AAA" evidence="5">
    <location>
        <begin position="6"/>
        <end position="219"/>
    </location>
</feature>
<keyword evidence="6" id="KW-0378">Hydrolase</keyword>
<proteinExistence type="inferred from homology"/>
<evidence type="ECO:0000256" key="1">
    <source>
        <dbReference type="ARBA" id="ARBA00006930"/>
    </source>
</evidence>
<comment type="caution">
    <text evidence="6">The sequence shown here is derived from an EMBL/GenBank/DDBJ whole genome shotgun (WGS) entry which is preliminary data.</text>
</comment>
<feature type="coiled-coil region" evidence="4">
    <location>
        <begin position="405"/>
        <end position="439"/>
    </location>
</feature>
<comment type="similarity">
    <text evidence="1">Belongs to the SMC family. SbcC subfamily.</text>
</comment>
<evidence type="ECO:0000313" key="7">
    <source>
        <dbReference type="Proteomes" id="UP000590811"/>
    </source>
</evidence>
<keyword evidence="4" id="KW-0175">Coiled coil</keyword>
<dbReference type="AlphaFoldDB" id="A0A839PX46"/>
<gene>
    <name evidence="6" type="ORF">FHW14_003088</name>
</gene>
<dbReference type="EMBL" id="JACHVT010000007">
    <property type="protein sequence ID" value="MBB2987899.1"/>
    <property type="molecule type" value="Genomic_DNA"/>
</dbReference>
<dbReference type="Gene3D" id="3.40.50.300">
    <property type="entry name" value="P-loop containing nucleotide triphosphate hydrolases"/>
    <property type="match status" value="2"/>
</dbReference>
<dbReference type="Proteomes" id="UP000590811">
    <property type="component" value="Unassembled WGS sequence"/>
</dbReference>
<dbReference type="InterPro" id="IPR038729">
    <property type="entry name" value="Rad50/SbcC_AAA"/>
</dbReference>
<dbReference type="GO" id="GO:0016887">
    <property type="term" value="F:ATP hydrolysis activity"/>
    <property type="evidence" value="ECO:0007669"/>
    <property type="project" value="InterPro"/>
</dbReference>
<dbReference type="PANTHER" id="PTHR32114:SF2">
    <property type="entry name" value="ABC TRANSPORTER ABCH.3"/>
    <property type="match status" value="1"/>
</dbReference>
<name>A0A839PX46_9MICO</name>
<organism evidence="6 7">
    <name type="scientific">Terracoccus luteus</name>
    <dbReference type="NCBI Taxonomy" id="53356"/>
    <lineage>
        <taxon>Bacteria</taxon>
        <taxon>Bacillati</taxon>
        <taxon>Actinomycetota</taxon>
        <taxon>Actinomycetes</taxon>
        <taxon>Micrococcales</taxon>
        <taxon>Intrasporangiaceae</taxon>
        <taxon>Terracoccus</taxon>
    </lineage>
</organism>
<dbReference type="RefSeq" id="WP_184510959.1">
    <property type="nucleotide sequence ID" value="NZ_JACHVT010000007.1"/>
</dbReference>
<protein>
    <recommendedName>
        <fullName evidence="3">Nuclease SbcCD subunit C</fullName>
    </recommendedName>
</protein>
<evidence type="ECO:0000256" key="2">
    <source>
        <dbReference type="ARBA" id="ARBA00011322"/>
    </source>
</evidence>
<comment type="subunit">
    <text evidence="2">Heterodimer of SbcC and SbcD.</text>
</comment>
<dbReference type="InterPro" id="IPR027417">
    <property type="entry name" value="P-loop_NTPase"/>
</dbReference>
<evidence type="ECO:0000259" key="5">
    <source>
        <dbReference type="Pfam" id="PF13476"/>
    </source>
</evidence>
<keyword evidence="6" id="KW-0269">Exonuclease</keyword>